<dbReference type="Proteomes" id="UP001234178">
    <property type="component" value="Unassembled WGS sequence"/>
</dbReference>
<protein>
    <submittedName>
        <fullName evidence="2">Uncharacterized protein</fullName>
    </submittedName>
</protein>
<comment type="caution">
    <text evidence="2">The sequence shown here is derived from an EMBL/GenBank/DDBJ whole genome shotgun (WGS) entry which is preliminary data.</text>
</comment>
<reference evidence="2 3" key="1">
    <citation type="journal article" date="2023" name="Nucleic Acids Res.">
        <title>The hologenome of Daphnia magna reveals possible DNA methylation and microbiome-mediated evolution of the host genome.</title>
        <authorList>
            <person name="Chaturvedi A."/>
            <person name="Li X."/>
            <person name="Dhandapani V."/>
            <person name="Marshall H."/>
            <person name="Kissane S."/>
            <person name="Cuenca-Cambronero M."/>
            <person name="Asole G."/>
            <person name="Calvet F."/>
            <person name="Ruiz-Romero M."/>
            <person name="Marangio P."/>
            <person name="Guigo R."/>
            <person name="Rago D."/>
            <person name="Mirbahai L."/>
            <person name="Eastwood N."/>
            <person name="Colbourne J.K."/>
            <person name="Zhou J."/>
            <person name="Mallon E."/>
            <person name="Orsini L."/>
        </authorList>
    </citation>
    <scope>NUCLEOTIDE SEQUENCE [LARGE SCALE GENOMIC DNA]</scope>
    <source>
        <strain evidence="2">LRV0_1</strain>
    </source>
</reference>
<dbReference type="EMBL" id="JAOYFB010000039">
    <property type="protein sequence ID" value="KAK4028910.1"/>
    <property type="molecule type" value="Genomic_DNA"/>
</dbReference>
<feature type="region of interest" description="Disordered" evidence="1">
    <location>
        <begin position="287"/>
        <end position="311"/>
    </location>
</feature>
<gene>
    <name evidence="2" type="ORF">OUZ56_021929</name>
</gene>
<proteinExistence type="predicted"/>
<evidence type="ECO:0000313" key="3">
    <source>
        <dbReference type="Proteomes" id="UP001234178"/>
    </source>
</evidence>
<feature type="compositionally biased region" description="Acidic residues" evidence="1">
    <location>
        <begin position="294"/>
        <end position="303"/>
    </location>
</feature>
<organism evidence="2 3">
    <name type="scientific">Daphnia magna</name>
    <dbReference type="NCBI Taxonomy" id="35525"/>
    <lineage>
        <taxon>Eukaryota</taxon>
        <taxon>Metazoa</taxon>
        <taxon>Ecdysozoa</taxon>
        <taxon>Arthropoda</taxon>
        <taxon>Crustacea</taxon>
        <taxon>Branchiopoda</taxon>
        <taxon>Diplostraca</taxon>
        <taxon>Cladocera</taxon>
        <taxon>Anomopoda</taxon>
        <taxon>Daphniidae</taxon>
        <taxon>Daphnia</taxon>
    </lineage>
</organism>
<keyword evidence="3" id="KW-1185">Reference proteome</keyword>
<name>A0ABR0AUW3_9CRUS</name>
<sequence>MSLYTGAKTKIFSKPIKSTVRHGSEPFLPTFDNLTSVPVSKWQDIKTSISNSPSLLARTIDWLRQSPSTSDFESDSEKPPRALLQGSSPQLPSSLPVVNDPKITFTIQPTATEINKVEIQEPLPSPNSSNFNFDITLLSSLNEHQRVDTTDIYEARAVINPPCQLPTAFPITCRTFTASPICTQESLTIQANFTGSRTKLSDSAIKINQQLSPTIRPETVKTIAQPIALARRKSLTSESIVRPHTPLTDVVSNNYQNLCRSLDGLHGAHIKKSDSDPQIFERSQSLHSLHQDADSNEDAEQQEETASNSSPHIAHFCRRMSETWPNITLEVQWMCENYILRTSFQQPKRFSIVSFKDRPRANRGAFLQIGFLISGHRGVAQGGKFFSPNSIGVCNQLDCNQLIHQCKKHYRLIRSIR</sequence>
<feature type="region of interest" description="Disordered" evidence="1">
    <location>
        <begin position="67"/>
        <end position="91"/>
    </location>
</feature>
<accession>A0ABR0AUW3</accession>
<evidence type="ECO:0000313" key="2">
    <source>
        <dbReference type="EMBL" id="KAK4028910.1"/>
    </source>
</evidence>
<evidence type="ECO:0000256" key="1">
    <source>
        <dbReference type="SAM" id="MobiDB-lite"/>
    </source>
</evidence>